<dbReference type="AlphaFoldDB" id="A0A2I0JED5"/>
<dbReference type="OrthoDB" id="1934418at2759"/>
<organism evidence="1 2">
    <name type="scientific">Punica granatum</name>
    <name type="common">Pomegranate</name>
    <dbReference type="NCBI Taxonomy" id="22663"/>
    <lineage>
        <taxon>Eukaryota</taxon>
        <taxon>Viridiplantae</taxon>
        <taxon>Streptophyta</taxon>
        <taxon>Embryophyta</taxon>
        <taxon>Tracheophyta</taxon>
        <taxon>Spermatophyta</taxon>
        <taxon>Magnoliopsida</taxon>
        <taxon>eudicotyledons</taxon>
        <taxon>Gunneridae</taxon>
        <taxon>Pentapetalae</taxon>
        <taxon>rosids</taxon>
        <taxon>malvids</taxon>
        <taxon>Myrtales</taxon>
        <taxon>Lythraceae</taxon>
        <taxon>Punica</taxon>
    </lineage>
</organism>
<accession>A0A2I0JED5</accession>
<dbReference type="PANTHER" id="PTHR36069">
    <property type="entry name" value="EXPRESSED PROTEIN-RELATED"/>
    <property type="match status" value="1"/>
</dbReference>
<dbReference type="GeneID" id="116194465"/>
<protein>
    <submittedName>
        <fullName evidence="1">Uncharacterized protein</fullName>
    </submittedName>
</protein>
<name>A0A2I0JED5_PUNGR</name>
<dbReference type="SMART" id="SM00554">
    <property type="entry name" value="FAS1"/>
    <property type="match status" value="1"/>
</dbReference>
<comment type="caution">
    <text evidence="1">The sequence shown here is derived from an EMBL/GenBank/DDBJ whole genome shotgun (WGS) entry which is preliminary data.</text>
</comment>
<reference evidence="1 2" key="1">
    <citation type="submission" date="2017-11" db="EMBL/GenBank/DDBJ databases">
        <title>De-novo sequencing of pomegranate (Punica granatum L.) genome.</title>
        <authorList>
            <person name="Akparov Z."/>
            <person name="Amiraslanov A."/>
            <person name="Hajiyeva S."/>
            <person name="Abbasov M."/>
            <person name="Kaur K."/>
            <person name="Hamwieh A."/>
            <person name="Solovyev V."/>
            <person name="Salamov A."/>
            <person name="Braich B."/>
            <person name="Kosarev P."/>
            <person name="Mahmoud A."/>
            <person name="Hajiyev E."/>
            <person name="Babayeva S."/>
            <person name="Izzatullayeva V."/>
            <person name="Mammadov A."/>
            <person name="Mammadov A."/>
            <person name="Sharifova S."/>
            <person name="Ojaghi J."/>
            <person name="Eynullazada K."/>
            <person name="Bayramov B."/>
            <person name="Abdulazimova A."/>
            <person name="Shahmuradov I."/>
        </authorList>
    </citation>
    <scope>NUCLEOTIDE SEQUENCE [LARGE SCALE GENOMIC DNA]</scope>
    <source>
        <strain evidence="2">cv. AG2017</strain>
        <tissue evidence="1">Leaf</tissue>
    </source>
</reference>
<gene>
    <name evidence="1" type="ORF">CRG98_025108</name>
</gene>
<proteinExistence type="predicted"/>
<dbReference type="Proteomes" id="UP000233551">
    <property type="component" value="Unassembled WGS sequence"/>
</dbReference>
<keyword evidence="2" id="KW-1185">Reference proteome</keyword>
<sequence length="266" mass="28163">MATYQALLLHLVAALVFSSAVSRDVPPPPPLPPRSRDVLVAVEEMKAASYFTFVTLINMTPPDLILGNVTFLMPDDRMLSKISLAQEDVSGFLLRHLIPSPMLLDHLQRIPTGSIIPTSAPGYIMRIDNAGRKSLSLNNVKLISPDICVAGSSIRCHGIGGVLPAVKMPFGSKDDTPFQQSPPSCSTASSSSSSSSSSNITNPIPPAEPLLPLPPPLGSTDLDHVPAPAPPFPHQKNSAATRLMRSFLPVVGSTLTFTVVAGFLAT</sequence>
<dbReference type="InterPro" id="IPR000782">
    <property type="entry name" value="FAS1_domain"/>
</dbReference>
<dbReference type="PANTHER" id="PTHR36069:SF1">
    <property type="entry name" value="EXPRESSED PROTEIN"/>
    <property type="match status" value="1"/>
</dbReference>
<dbReference type="InterPro" id="IPR053339">
    <property type="entry name" value="FAS1_domain_protein"/>
</dbReference>
<evidence type="ECO:0000313" key="2">
    <source>
        <dbReference type="Proteomes" id="UP000233551"/>
    </source>
</evidence>
<evidence type="ECO:0000313" key="1">
    <source>
        <dbReference type="EMBL" id="PKI54594.1"/>
    </source>
</evidence>
<dbReference type="STRING" id="22663.A0A2I0JED5"/>
<dbReference type="EMBL" id="PGOL01001778">
    <property type="protein sequence ID" value="PKI54594.1"/>
    <property type="molecule type" value="Genomic_DNA"/>
</dbReference>